<protein>
    <submittedName>
        <fullName evidence="1">Uncharacterized protein</fullName>
    </submittedName>
</protein>
<name>S2D703_INDAL</name>
<dbReference type="STRING" id="1189612.A33Q_3936"/>
<dbReference type="Proteomes" id="UP000006073">
    <property type="component" value="Unassembled WGS sequence"/>
</dbReference>
<keyword evidence="2" id="KW-1185">Reference proteome</keyword>
<organism evidence="1 2">
    <name type="scientific">Indibacter alkaliphilus (strain CCUG 57479 / KCTC 22604 / LW1)</name>
    <dbReference type="NCBI Taxonomy" id="1189612"/>
    <lineage>
        <taxon>Bacteria</taxon>
        <taxon>Pseudomonadati</taxon>
        <taxon>Bacteroidota</taxon>
        <taxon>Cytophagia</taxon>
        <taxon>Cytophagales</taxon>
        <taxon>Cyclobacteriaceae</taxon>
    </lineage>
</organism>
<evidence type="ECO:0000313" key="1">
    <source>
        <dbReference type="EMBL" id="EOZ92845.1"/>
    </source>
</evidence>
<comment type="caution">
    <text evidence="1">The sequence shown here is derived from an EMBL/GenBank/DDBJ whole genome shotgun (WGS) entry which is preliminary data.</text>
</comment>
<dbReference type="EMBL" id="ALWO02000049">
    <property type="protein sequence ID" value="EOZ92845.1"/>
    <property type="molecule type" value="Genomic_DNA"/>
</dbReference>
<dbReference type="AlphaFoldDB" id="S2D703"/>
<accession>S2D703</accession>
<sequence length="82" mass="9132">MTFIGRAKSSLSTRPEKPPDWGIKHILNVTKKGFKQTGFLVFRCLAEVVKSGDQEFGLGYAALVTSKSLKKQSGKATPWERF</sequence>
<proteinExistence type="predicted"/>
<evidence type="ECO:0000313" key="2">
    <source>
        <dbReference type="Proteomes" id="UP000006073"/>
    </source>
</evidence>
<gene>
    <name evidence="1" type="ORF">A33Q_3936</name>
</gene>
<dbReference type="RefSeq" id="WP_009035075.1">
    <property type="nucleotide sequence ID" value="NZ_ALWO02000049.1"/>
</dbReference>
<reference evidence="1 2" key="1">
    <citation type="journal article" date="2013" name="Genome Announc.">
        <title>Draft Genome Sequence of Indibacter alkaliphilus Strain LW1T, Isolated from Lonar Lake, a Haloalkaline Lake in the Buldana District of Maharashtra, India.</title>
        <authorList>
            <person name="Singh A."/>
            <person name="Kumar Jangir P."/>
            <person name="Sharma R."/>
            <person name="Singh A."/>
            <person name="Kumar Pinnaka A."/>
            <person name="Shivaji S."/>
        </authorList>
    </citation>
    <scope>NUCLEOTIDE SEQUENCE [LARGE SCALE GENOMIC DNA]</scope>
    <source>
        <strain evidence="2">CCUG 57479 / KCTC 22604 / LW1</strain>
    </source>
</reference>